<protein>
    <submittedName>
        <fullName evidence="4">Mitochondrial ribosomal protein L1</fullName>
    </submittedName>
</protein>
<evidence type="ECO:0000313" key="4">
    <source>
        <dbReference type="Ensembl" id="ENSEBUP00000007380.1"/>
    </source>
</evidence>
<evidence type="ECO:0000256" key="2">
    <source>
        <dbReference type="ARBA" id="ARBA00022980"/>
    </source>
</evidence>
<organism evidence="4 5">
    <name type="scientific">Eptatretus burgeri</name>
    <name type="common">Inshore hagfish</name>
    <dbReference type="NCBI Taxonomy" id="7764"/>
    <lineage>
        <taxon>Eukaryota</taxon>
        <taxon>Metazoa</taxon>
        <taxon>Chordata</taxon>
        <taxon>Craniata</taxon>
        <taxon>Vertebrata</taxon>
        <taxon>Cyclostomata</taxon>
        <taxon>Myxini</taxon>
        <taxon>Myxiniformes</taxon>
        <taxon>Myxinidae</taxon>
        <taxon>Eptatretinae</taxon>
        <taxon>Eptatretus</taxon>
    </lineage>
</organism>
<reference evidence="4" key="1">
    <citation type="submission" date="2025-08" db="UniProtKB">
        <authorList>
            <consortium name="Ensembl"/>
        </authorList>
    </citation>
    <scope>IDENTIFICATION</scope>
</reference>
<dbReference type="Gene3D" id="3.40.50.790">
    <property type="match status" value="1"/>
</dbReference>
<keyword evidence="2" id="KW-0689">Ribosomal protein</keyword>
<keyword evidence="5" id="KW-1185">Reference proteome</keyword>
<dbReference type="InterPro" id="IPR023674">
    <property type="entry name" value="Ribosomal_uL1-like"/>
</dbReference>
<dbReference type="AlphaFoldDB" id="A0A8C4NGJ7"/>
<dbReference type="InterPro" id="IPR016095">
    <property type="entry name" value="Ribosomal_uL1_3-a/b-sand"/>
</dbReference>
<dbReference type="PANTHER" id="PTHR36427:SF3">
    <property type="entry name" value="LARGE RIBOSOMAL SUBUNIT PROTEIN UL1M"/>
    <property type="match status" value="1"/>
</dbReference>
<dbReference type="Gene3D" id="3.30.190.20">
    <property type="match status" value="1"/>
</dbReference>
<dbReference type="Ensembl" id="ENSEBUT00000007861.1">
    <property type="protein sequence ID" value="ENSEBUP00000007380.1"/>
    <property type="gene ID" value="ENSEBUG00000004815.1"/>
</dbReference>
<dbReference type="Pfam" id="PF00687">
    <property type="entry name" value="Ribosomal_L1"/>
    <property type="match status" value="1"/>
</dbReference>
<accession>A0A8C4NGJ7</accession>
<keyword evidence="3" id="KW-0687">Ribonucleoprotein</keyword>
<evidence type="ECO:0000256" key="3">
    <source>
        <dbReference type="ARBA" id="ARBA00023274"/>
    </source>
</evidence>
<evidence type="ECO:0000313" key="5">
    <source>
        <dbReference type="Proteomes" id="UP000694388"/>
    </source>
</evidence>
<dbReference type="SUPFAM" id="SSF56808">
    <property type="entry name" value="Ribosomal protein L1"/>
    <property type="match status" value="1"/>
</dbReference>
<proteinExistence type="inferred from homology"/>
<evidence type="ECO:0000256" key="1">
    <source>
        <dbReference type="ARBA" id="ARBA00010531"/>
    </source>
</evidence>
<dbReference type="GeneTree" id="ENSGT00940000162168"/>
<reference evidence="4" key="2">
    <citation type="submission" date="2025-09" db="UniProtKB">
        <authorList>
            <consortium name="Ensembl"/>
        </authorList>
    </citation>
    <scope>IDENTIFICATION</scope>
</reference>
<dbReference type="OMA" id="MWDKSSA"/>
<dbReference type="InterPro" id="IPR028364">
    <property type="entry name" value="Ribosomal_uL1/biogenesis"/>
</dbReference>
<dbReference type="GO" id="GO:1990904">
    <property type="term" value="C:ribonucleoprotein complex"/>
    <property type="evidence" value="ECO:0007669"/>
    <property type="project" value="UniProtKB-KW"/>
</dbReference>
<comment type="similarity">
    <text evidence="1">Belongs to the universal ribosomal protein uL1 family.</text>
</comment>
<sequence>MTSFGKMAAPMRFTCRAVPRLYSWSPLVSGHRELALSAACWRKRVVNSTRRKKSLKDPKQGYYAHWLEAKRKAAEEEKKTGFRRLKPFGLSAWEPKDDVYIYRYYPRPTYQTLTALNMLRQYQQLDSTESDQLLYIRLKLNVELDVKKKLDAKKTSIHFPYPLKHEPNSIIFFTEDTNEKEKAKELGVMTGGVELIEKILLDEVQSDYYLASPDILQKLLPLKEKLQKRFPTTKWGMVGNAIESMVEYYNYCSDFTIHEDSISTSFGKLDMPDEHLFANLKTFLGDIFKVKSLKHGSSIEYTYLSSETSEGLSIHIDEFLSKSSK</sequence>
<dbReference type="Proteomes" id="UP000694388">
    <property type="component" value="Unplaced"/>
</dbReference>
<dbReference type="GO" id="GO:0005840">
    <property type="term" value="C:ribosome"/>
    <property type="evidence" value="ECO:0007669"/>
    <property type="project" value="UniProtKB-KW"/>
</dbReference>
<name>A0A8C4NGJ7_EPTBU</name>
<dbReference type="PANTHER" id="PTHR36427">
    <property type="entry name" value="54S RIBOSOMAL PROTEIN L1, MITOCHONDRIAL"/>
    <property type="match status" value="1"/>
</dbReference>